<proteinExistence type="predicted"/>
<evidence type="ECO:0000256" key="1">
    <source>
        <dbReference type="SAM" id="MobiDB-lite"/>
    </source>
</evidence>
<dbReference type="EMBL" id="CAJVPL010000569">
    <property type="protein sequence ID" value="CAG8510615.1"/>
    <property type="molecule type" value="Genomic_DNA"/>
</dbReference>
<evidence type="ECO:0000313" key="3">
    <source>
        <dbReference type="Proteomes" id="UP000789831"/>
    </source>
</evidence>
<feature type="region of interest" description="Disordered" evidence="1">
    <location>
        <begin position="107"/>
        <end position="132"/>
    </location>
</feature>
<dbReference type="OrthoDB" id="2402618at2759"/>
<sequence length="150" mass="16308">MASTATLTATDSRTNKHHSHYYSTTTTTTSTSSSPTQQISKTKIRNPTSSTGGSWNNIPVDLDDPGSYSYHPTAAMVEAAKIDYANRLFKYTFKKLCRTVHNMKNNGNNKTTTITNGTTTRRNAGRESTSIDAAAVSSRAFAETLNSSEN</sequence>
<dbReference type="Proteomes" id="UP000789831">
    <property type="component" value="Unassembled WGS sequence"/>
</dbReference>
<evidence type="ECO:0000313" key="2">
    <source>
        <dbReference type="EMBL" id="CAG8510615.1"/>
    </source>
</evidence>
<feature type="compositionally biased region" description="Low complexity" evidence="1">
    <location>
        <begin position="21"/>
        <end position="34"/>
    </location>
</feature>
<organism evidence="2 3">
    <name type="scientific">Ambispora gerdemannii</name>
    <dbReference type="NCBI Taxonomy" id="144530"/>
    <lineage>
        <taxon>Eukaryota</taxon>
        <taxon>Fungi</taxon>
        <taxon>Fungi incertae sedis</taxon>
        <taxon>Mucoromycota</taxon>
        <taxon>Glomeromycotina</taxon>
        <taxon>Glomeromycetes</taxon>
        <taxon>Archaeosporales</taxon>
        <taxon>Ambisporaceae</taxon>
        <taxon>Ambispora</taxon>
    </lineage>
</organism>
<gene>
    <name evidence="2" type="ORF">AGERDE_LOCUS4722</name>
</gene>
<feature type="region of interest" description="Disordered" evidence="1">
    <location>
        <begin position="1"/>
        <end position="58"/>
    </location>
</feature>
<name>A0A9N8ZXH9_9GLOM</name>
<reference evidence="2" key="1">
    <citation type="submission" date="2021-06" db="EMBL/GenBank/DDBJ databases">
        <authorList>
            <person name="Kallberg Y."/>
            <person name="Tangrot J."/>
            <person name="Rosling A."/>
        </authorList>
    </citation>
    <scope>NUCLEOTIDE SEQUENCE</scope>
    <source>
        <strain evidence="2">MT106</strain>
    </source>
</reference>
<comment type="caution">
    <text evidence="2">The sequence shown here is derived from an EMBL/GenBank/DDBJ whole genome shotgun (WGS) entry which is preliminary data.</text>
</comment>
<feature type="compositionally biased region" description="Polar residues" evidence="1">
    <location>
        <begin position="35"/>
        <end position="57"/>
    </location>
</feature>
<feature type="compositionally biased region" description="Low complexity" evidence="1">
    <location>
        <begin position="107"/>
        <end position="122"/>
    </location>
</feature>
<accession>A0A9N8ZXH9</accession>
<feature type="compositionally biased region" description="Polar residues" evidence="1">
    <location>
        <begin position="1"/>
        <end position="12"/>
    </location>
</feature>
<dbReference type="AlphaFoldDB" id="A0A9N8ZXH9"/>
<protein>
    <submittedName>
        <fullName evidence="2">4830_t:CDS:1</fullName>
    </submittedName>
</protein>
<keyword evidence="3" id="KW-1185">Reference proteome</keyword>